<dbReference type="Gene3D" id="3.30.200.20">
    <property type="entry name" value="Phosphorylase Kinase, domain 1"/>
    <property type="match status" value="1"/>
</dbReference>
<feature type="domain" description="Aminoglycoside phosphotransferase" evidence="1">
    <location>
        <begin position="36"/>
        <end position="268"/>
    </location>
</feature>
<dbReference type="EC" id="2.7.-.-" evidence="2"/>
<evidence type="ECO:0000313" key="2">
    <source>
        <dbReference type="EMBL" id="MFC7268504.1"/>
    </source>
</evidence>
<dbReference type="InterPro" id="IPR051678">
    <property type="entry name" value="AGP_Transferase"/>
</dbReference>
<proteinExistence type="predicted"/>
<evidence type="ECO:0000313" key="3">
    <source>
        <dbReference type="Proteomes" id="UP001596507"/>
    </source>
</evidence>
<accession>A0ABW2HFG1</accession>
<name>A0ABW2HFG1_9MICO</name>
<keyword evidence="2" id="KW-0808">Transferase</keyword>
<protein>
    <submittedName>
        <fullName evidence="2">Aminoglycoside phosphotransferase family protein</fullName>
        <ecNumber evidence="2">2.7.-.-</ecNumber>
    </submittedName>
</protein>
<dbReference type="InterPro" id="IPR011009">
    <property type="entry name" value="Kinase-like_dom_sf"/>
</dbReference>
<dbReference type="Gene3D" id="3.90.1200.10">
    <property type="match status" value="1"/>
</dbReference>
<sequence length="301" mass="32463">MPDKPTAEVVVDETLVRALLRDQCAELSGAPLHHAADGWDCSVWRVGDRLAVRLPRRAAAADLIAHEQTALAIIGPQIEQTGVRVPLPLVHGRPTAGYPWSWSVVPWITGMPGLAVAREQRRGWASSLAAALRALHRPALADAPVNPVRGRPLATRDEAVSARFEAARRRGSAAEEVLTHAQRLWRDAVETPDWSAPPVWIHGDLHPGNLVAMGGRLVGVIDFGDVTGGDPAYDLAVAWLAFDAAGRTLFRAELPGVDEATWVRARGWAAAVAVLLLEHSDDNEPYRLLGSEALAELVCEP</sequence>
<dbReference type="Proteomes" id="UP001596507">
    <property type="component" value="Unassembled WGS sequence"/>
</dbReference>
<keyword evidence="3" id="KW-1185">Reference proteome</keyword>
<organism evidence="2 3">
    <name type="scientific">Microbacterium fluvii</name>
    <dbReference type="NCBI Taxonomy" id="415215"/>
    <lineage>
        <taxon>Bacteria</taxon>
        <taxon>Bacillati</taxon>
        <taxon>Actinomycetota</taxon>
        <taxon>Actinomycetes</taxon>
        <taxon>Micrococcales</taxon>
        <taxon>Microbacteriaceae</taxon>
        <taxon>Microbacterium</taxon>
    </lineage>
</organism>
<dbReference type="PANTHER" id="PTHR21310:SF42">
    <property type="entry name" value="BIFUNCTIONAL AAC_APH"/>
    <property type="match status" value="1"/>
</dbReference>
<dbReference type="EMBL" id="JBHTBE010000001">
    <property type="protein sequence ID" value="MFC7268504.1"/>
    <property type="molecule type" value="Genomic_DNA"/>
</dbReference>
<dbReference type="CDD" id="cd05155">
    <property type="entry name" value="APH_ChoK_like_1"/>
    <property type="match status" value="1"/>
</dbReference>
<dbReference type="InterPro" id="IPR016259">
    <property type="entry name" value="Hygromycin-B_Kinase"/>
</dbReference>
<dbReference type="PANTHER" id="PTHR21310">
    <property type="entry name" value="AMINOGLYCOSIDE PHOSPHOTRANSFERASE-RELATED-RELATED"/>
    <property type="match status" value="1"/>
</dbReference>
<reference evidence="3" key="1">
    <citation type="journal article" date="2019" name="Int. J. Syst. Evol. Microbiol.">
        <title>The Global Catalogue of Microorganisms (GCM) 10K type strain sequencing project: providing services to taxonomists for standard genome sequencing and annotation.</title>
        <authorList>
            <consortium name="The Broad Institute Genomics Platform"/>
            <consortium name="The Broad Institute Genome Sequencing Center for Infectious Disease"/>
            <person name="Wu L."/>
            <person name="Ma J."/>
        </authorList>
    </citation>
    <scope>NUCLEOTIDE SEQUENCE [LARGE SCALE GENOMIC DNA]</scope>
    <source>
        <strain evidence="3">CGMCC 1.15772</strain>
    </source>
</reference>
<gene>
    <name evidence="2" type="ORF">ACFQRL_05990</name>
</gene>
<dbReference type="SUPFAM" id="SSF56112">
    <property type="entry name" value="Protein kinase-like (PK-like)"/>
    <property type="match status" value="1"/>
</dbReference>
<dbReference type="Pfam" id="PF01636">
    <property type="entry name" value="APH"/>
    <property type="match status" value="1"/>
</dbReference>
<dbReference type="GO" id="GO:0016740">
    <property type="term" value="F:transferase activity"/>
    <property type="evidence" value="ECO:0007669"/>
    <property type="project" value="UniProtKB-KW"/>
</dbReference>
<comment type="caution">
    <text evidence="2">The sequence shown here is derived from an EMBL/GenBank/DDBJ whole genome shotgun (WGS) entry which is preliminary data.</text>
</comment>
<dbReference type="InterPro" id="IPR002575">
    <property type="entry name" value="Aminoglycoside_PTrfase"/>
</dbReference>
<dbReference type="RefSeq" id="WP_262873399.1">
    <property type="nucleotide sequence ID" value="NZ_BAABKW010000002.1"/>
</dbReference>
<evidence type="ECO:0000259" key="1">
    <source>
        <dbReference type="Pfam" id="PF01636"/>
    </source>
</evidence>
<dbReference type="PIRSF" id="PIRSF000707">
    <property type="entry name" value="Hygromycin-B_kinase"/>
    <property type="match status" value="1"/>
</dbReference>